<accession>A0A381SXI3</accession>
<proteinExistence type="inferred from homology"/>
<name>A0A381SXI3_9ZZZZ</name>
<feature type="domain" description="Aminoacyl-tRNA synthetase class Ia" evidence="10">
    <location>
        <begin position="425"/>
        <end position="623"/>
    </location>
</feature>
<dbReference type="InterPro" id="IPR009008">
    <property type="entry name" value="Val/Leu/Ile-tRNA-synth_edit"/>
</dbReference>
<evidence type="ECO:0000256" key="5">
    <source>
        <dbReference type="ARBA" id="ARBA00022741"/>
    </source>
</evidence>
<dbReference type="CDD" id="cd07958">
    <property type="entry name" value="Anticodon_Ia_Leu_BEm"/>
    <property type="match status" value="1"/>
</dbReference>
<dbReference type="AlphaFoldDB" id="A0A381SXI3"/>
<dbReference type="Pfam" id="PF08264">
    <property type="entry name" value="Anticodon_1"/>
    <property type="match status" value="1"/>
</dbReference>
<evidence type="ECO:0000259" key="13">
    <source>
        <dbReference type="Pfam" id="PF13603"/>
    </source>
</evidence>
<keyword evidence="5" id="KW-0547">Nucleotide-binding</keyword>
<dbReference type="SUPFAM" id="SSF50677">
    <property type="entry name" value="ValRS/IleRS/LeuRS editing domain"/>
    <property type="match status" value="1"/>
</dbReference>
<evidence type="ECO:0000256" key="9">
    <source>
        <dbReference type="ARBA" id="ARBA00047469"/>
    </source>
</evidence>
<dbReference type="Gene3D" id="3.90.740.10">
    <property type="entry name" value="Valyl/Leucyl/Isoleucyl-tRNA synthetase, editing domain"/>
    <property type="match status" value="1"/>
</dbReference>
<dbReference type="InterPro" id="IPR002300">
    <property type="entry name" value="aa-tRNA-synth_Ia"/>
</dbReference>
<dbReference type="NCBIfam" id="TIGR00396">
    <property type="entry name" value="leuS_bact"/>
    <property type="match status" value="1"/>
</dbReference>
<dbReference type="GO" id="GO:0005739">
    <property type="term" value="C:mitochondrion"/>
    <property type="evidence" value="ECO:0007669"/>
    <property type="project" value="UniProtKB-ARBA"/>
</dbReference>
<dbReference type="SUPFAM" id="SSF52374">
    <property type="entry name" value="Nucleotidylyl transferase"/>
    <property type="match status" value="1"/>
</dbReference>
<feature type="domain" description="Methionyl/Valyl/Leucyl/Isoleucyl-tRNA synthetase anticodon-binding" evidence="11">
    <location>
        <begin position="669"/>
        <end position="791"/>
    </location>
</feature>
<reference evidence="14" key="1">
    <citation type="submission" date="2018-05" db="EMBL/GenBank/DDBJ databases">
        <authorList>
            <person name="Lanie J.A."/>
            <person name="Ng W.-L."/>
            <person name="Kazmierczak K.M."/>
            <person name="Andrzejewski T.M."/>
            <person name="Davidsen T.M."/>
            <person name="Wayne K.J."/>
            <person name="Tettelin H."/>
            <person name="Glass J.I."/>
            <person name="Rusch D."/>
            <person name="Podicherti R."/>
            <person name="Tsui H.-C.T."/>
            <person name="Winkler M.E."/>
        </authorList>
    </citation>
    <scope>NUCLEOTIDE SEQUENCE</scope>
</reference>
<evidence type="ECO:0000256" key="6">
    <source>
        <dbReference type="ARBA" id="ARBA00022840"/>
    </source>
</evidence>
<evidence type="ECO:0000256" key="3">
    <source>
        <dbReference type="ARBA" id="ARBA00022490"/>
    </source>
</evidence>
<feature type="domain" description="Leucyl-tRNA synthetase editing" evidence="13">
    <location>
        <begin position="220"/>
        <end position="411"/>
    </location>
</feature>
<dbReference type="GO" id="GO:0005829">
    <property type="term" value="C:cytosol"/>
    <property type="evidence" value="ECO:0007669"/>
    <property type="project" value="TreeGrafter"/>
</dbReference>
<evidence type="ECO:0000259" key="12">
    <source>
        <dbReference type="Pfam" id="PF09334"/>
    </source>
</evidence>
<comment type="catalytic activity">
    <reaction evidence="9">
        <text>tRNA(Leu) + L-leucine + ATP = L-leucyl-tRNA(Leu) + AMP + diphosphate</text>
        <dbReference type="Rhea" id="RHEA:11688"/>
        <dbReference type="Rhea" id="RHEA-COMP:9613"/>
        <dbReference type="Rhea" id="RHEA-COMP:9622"/>
        <dbReference type="ChEBI" id="CHEBI:30616"/>
        <dbReference type="ChEBI" id="CHEBI:33019"/>
        <dbReference type="ChEBI" id="CHEBI:57427"/>
        <dbReference type="ChEBI" id="CHEBI:78442"/>
        <dbReference type="ChEBI" id="CHEBI:78494"/>
        <dbReference type="ChEBI" id="CHEBI:456215"/>
        <dbReference type="EC" id="6.1.1.4"/>
    </reaction>
</comment>
<evidence type="ECO:0000256" key="1">
    <source>
        <dbReference type="ARBA" id="ARBA00005594"/>
    </source>
</evidence>
<evidence type="ECO:0000256" key="2">
    <source>
        <dbReference type="ARBA" id="ARBA00013164"/>
    </source>
</evidence>
<protein>
    <recommendedName>
        <fullName evidence="2">leucine--tRNA ligase</fullName>
        <ecNumber evidence="2">6.1.1.4</ecNumber>
    </recommendedName>
</protein>
<dbReference type="InterPro" id="IPR002302">
    <property type="entry name" value="Leu-tRNA-ligase"/>
</dbReference>
<dbReference type="HAMAP" id="MF_00049_B">
    <property type="entry name" value="Leu_tRNA_synth_B"/>
    <property type="match status" value="1"/>
</dbReference>
<dbReference type="GO" id="GO:0005524">
    <property type="term" value="F:ATP binding"/>
    <property type="evidence" value="ECO:0007669"/>
    <property type="project" value="UniProtKB-KW"/>
</dbReference>
<keyword evidence="6" id="KW-0067">ATP-binding</keyword>
<dbReference type="EMBL" id="UINC01003723">
    <property type="protein sequence ID" value="SVA08730.1"/>
    <property type="molecule type" value="Genomic_DNA"/>
</dbReference>
<dbReference type="PANTHER" id="PTHR43740:SF2">
    <property type="entry name" value="LEUCINE--TRNA LIGASE, MITOCHONDRIAL"/>
    <property type="match status" value="1"/>
</dbReference>
<dbReference type="FunFam" id="1.10.730.10:FF:000011">
    <property type="entry name" value="Leucine--tRNA ligase chloroplastic/mitochondrial"/>
    <property type="match status" value="1"/>
</dbReference>
<keyword evidence="8" id="KW-0030">Aminoacyl-tRNA synthetase</keyword>
<dbReference type="InterPro" id="IPR009080">
    <property type="entry name" value="tRNAsynth_Ia_anticodon-bd"/>
</dbReference>
<dbReference type="PANTHER" id="PTHR43740">
    <property type="entry name" value="LEUCYL-TRNA SYNTHETASE"/>
    <property type="match status" value="1"/>
</dbReference>
<dbReference type="InterPro" id="IPR014729">
    <property type="entry name" value="Rossmann-like_a/b/a_fold"/>
</dbReference>
<evidence type="ECO:0000256" key="8">
    <source>
        <dbReference type="ARBA" id="ARBA00023146"/>
    </source>
</evidence>
<comment type="similarity">
    <text evidence="1">Belongs to the class-I aminoacyl-tRNA synthetase family.</text>
</comment>
<keyword evidence="3" id="KW-0963">Cytoplasm</keyword>
<feature type="domain" description="Methionyl/Leucyl tRNA synthetase" evidence="12">
    <location>
        <begin position="37"/>
        <end position="190"/>
    </location>
</feature>
<dbReference type="Pfam" id="PF13603">
    <property type="entry name" value="tRNA-synt_1_2"/>
    <property type="match status" value="1"/>
</dbReference>
<sequence length="828" mass="94565">MQEYVPKEIEAKWQKYWEEHNLLDFDFDSENPKFYMLTMLPYPSGDLHIGHWYAMAPSDCYARFMKMKGYEVFFPIGFDAFGLPAENAAIKNNIHPKSWTYANIKSMQKQLRSMGNMFAWKNEVVSCDPEYYKWSQWFFLRMLEEDLAYREYAPVDYCNHCQTTLAREQVWGEDRVCERCGNPVVKKDLNQWKLRITNYADELLDFEGLDWPERVRSMQENWIGRSEGVEFALKIDGSEDLSFRVFTTRPDTVFGMTFCVLAPEHELVDQITTAEQKEAVEAYIAAAQRKDEIERTAEGQEKDGVFTGAYAVNPMNGELVPVWIADYVLASYGTGAIMGVPGHDERDFNFARKYGLATPVVIVSKEQLDSVPDGAELAEPILQKEDSVMVNSPGFEGAVWPDSFNRVADHMQKQGFGERQVNYRLHDWLISRQRMWGTPIPVVYCESCGMLPVPYHELPVLLPDDAEFKPTGESPLKYHHGFLKTSCPECGGDAERETDTMDTFICSSWYYYAYVAPYWKKGERLVRDDSPWDADKINSLCPVDQYTGGIEHATMHLLYFRFFTKALADLGLLDFREPTRRLYNQGMILGEDHEKMSKSRGNVVNPDLLVKQYGADTVRAYLMFLGPWDAGAAWNSQGIEGLARFFKAVWTLCNAEEKDASTASPDTEKKLRKSLHQTIKKVTNDLQNFRFNTAIAAVMSFRNVLKAEAEASGSEVWNECLEGMLLMLAPIAPHITEELWQKLKPGSGSIHRQPWPAFDEELAAEDLITLVVQVNGKVRDRLEIPAGTSKEETEQTALAAPKVQSYLEGRKIHKVIVVPERLVNIVCG</sequence>
<dbReference type="Gene3D" id="1.10.730.10">
    <property type="entry name" value="Isoleucyl-tRNA Synthetase, Domain 1"/>
    <property type="match status" value="1"/>
</dbReference>
<dbReference type="InterPro" id="IPR015413">
    <property type="entry name" value="Methionyl/Leucyl_tRNA_Synth"/>
</dbReference>
<dbReference type="InterPro" id="IPR025709">
    <property type="entry name" value="Leu_tRNA-synth_edit"/>
</dbReference>
<keyword evidence="7" id="KW-0648">Protein biosynthesis</keyword>
<evidence type="ECO:0000256" key="7">
    <source>
        <dbReference type="ARBA" id="ARBA00022917"/>
    </source>
</evidence>
<dbReference type="GO" id="GO:0002161">
    <property type="term" value="F:aminoacyl-tRNA deacylase activity"/>
    <property type="evidence" value="ECO:0007669"/>
    <property type="project" value="InterPro"/>
</dbReference>
<evidence type="ECO:0000259" key="11">
    <source>
        <dbReference type="Pfam" id="PF08264"/>
    </source>
</evidence>
<dbReference type="SUPFAM" id="SSF47323">
    <property type="entry name" value="Anticodon-binding domain of a subclass of class I aminoacyl-tRNA synthetases"/>
    <property type="match status" value="1"/>
</dbReference>
<dbReference type="FunFam" id="3.10.20.590:FF:000001">
    <property type="entry name" value="Leucine--tRNA ligase"/>
    <property type="match status" value="1"/>
</dbReference>
<dbReference type="Gene3D" id="3.10.20.590">
    <property type="match status" value="1"/>
</dbReference>
<evidence type="ECO:0000313" key="14">
    <source>
        <dbReference type="EMBL" id="SVA08730.1"/>
    </source>
</evidence>
<evidence type="ECO:0000259" key="10">
    <source>
        <dbReference type="Pfam" id="PF00133"/>
    </source>
</evidence>
<dbReference type="EC" id="6.1.1.4" evidence="2"/>
<dbReference type="InterPro" id="IPR013155">
    <property type="entry name" value="M/V/L/I-tRNA-synth_anticd-bd"/>
</dbReference>
<dbReference type="Gene3D" id="3.40.50.620">
    <property type="entry name" value="HUPs"/>
    <property type="match status" value="2"/>
</dbReference>
<gene>
    <name evidence="14" type="ORF">METZ01_LOCUS61584</name>
</gene>
<dbReference type="CDD" id="cd00812">
    <property type="entry name" value="LeuRS_core"/>
    <property type="match status" value="1"/>
</dbReference>
<organism evidence="14">
    <name type="scientific">marine metagenome</name>
    <dbReference type="NCBI Taxonomy" id="408172"/>
    <lineage>
        <taxon>unclassified sequences</taxon>
        <taxon>metagenomes</taxon>
        <taxon>ecological metagenomes</taxon>
    </lineage>
</organism>
<evidence type="ECO:0000256" key="4">
    <source>
        <dbReference type="ARBA" id="ARBA00022598"/>
    </source>
</evidence>
<keyword evidence="4" id="KW-0436">Ligase</keyword>
<dbReference type="Pfam" id="PF00133">
    <property type="entry name" value="tRNA-synt_1"/>
    <property type="match status" value="1"/>
</dbReference>
<dbReference type="GO" id="GO:0006429">
    <property type="term" value="P:leucyl-tRNA aminoacylation"/>
    <property type="evidence" value="ECO:0007669"/>
    <property type="project" value="InterPro"/>
</dbReference>
<dbReference type="PRINTS" id="PR00985">
    <property type="entry name" value="TRNASYNTHLEU"/>
</dbReference>
<dbReference type="Pfam" id="PF09334">
    <property type="entry name" value="tRNA-synt_1g"/>
    <property type="match status" value="1"/>
</dbReference>
<dbReference type="GO" id="GO:0004823">
    <property type="term" value="F:leucine-tRNA ligase activity"/>
    <property type="evidence" value="ECO:0007669"/>
    <property type="project" value="UniProtKB-EC"/>
</dbReference>